<organism evidence="2 3">
    <name type="scientific">Bradyrhizobium niftali</name>
    <dbReference type="NCBI Taxonomy" id="2560055"/>
    <lineage>
        <taxon>Bacteria</taxon>
        <taxon>Pseudomonadati</taxon>
        <taxon>Pseudomonadota</taxon>
        <taxon>Alphaproteobacteria</taxon>
        <taxon>Hyphomicrobiales</taxon>
        <taxon>Nitrobacteraceae</taxon>
        <taxon>Bradyrhizobium</taxon>
    </lineage>
</organism>
<gene>
    <name evidence="2" type="ORF">E4K65_23680</name>
</gene>
<name>A0A4Y9LQ30_9BRAD</name>
<evidence type="ECO:0000313" key="2">
    <source>
        <dbReference type="EMBL" id="TFV45608.1"/>
    </source>
</evidence>
<evidence type="ECO:0000256" key="1">
    <source>
        <dbReference type="SAM" id="MobiDB-lite"/>
    </source>
</evidence>
<dbReference type="EMBL" id="SPQT01000014">
    <property type="protein sequence ID" value="TFV45608.1"/>
    <property type="molecule type" value="Genomic_DNA"/>
</dbReference>
<reference evidence="2 3" key="1">
    <citation type="submission" date="2019-03" db="EMBL/GenBank/DDBJ databases">
        <title>Bradyrhizobium diversity isolated from nodules of Chamaecrista fasciculata.</title>
        <authorList>
            <person name="Klepa M.S."/>
            <person name="Urquiaga M.O."/>
            <person name="Hungria M."/>
            <person name="Delamuta J.R."/>
        </authorList>
    </citation>
    <scope>NUCLEOTIDE SEQUENCE [LARGE SCALE GENOMIC DNA]</scope>
    <source>
        <strain evidence="2 3">CNPSo 3448</strain>
    </source>
</reference>
<keyword evidence="3" id="KW-1185">Reference proteome</keyword>
<dbReference type="Proteomes" id="UP000297966">
    <property type="component" value="Unassembled WGS sequence"/>
</dbReference>
<proteinExistence type="predicted"/>
<comment type="caution">
    <text evidence="2">The sequence shown here is derived from an EMBL/GenBank/DDBJ whole genome shotgun (WGS) entry which is preliminary data.</text>
</comment>
<protein>
    <submittedName>
        <fullName evidence="2">Uncharacterized protein</fullName>
    </submittedName>
</protein>
<feature type="region of interest" description="Disordered" evidence="1">
    <location>
        <begin position="1"/>
        <end position="24"/>
    </location>
</feature>
<dbReference type="AlphaFoldDB" id="A0A4Y9LQ30"/>
<accession>A0A4Y9LQ30</accession>
<sequence length="97" mass="10664">MRAFPQTLSSSRRRPGPITPGRGLAKIRRSVLLPGATREITRYGSRPAPGRHLWFGTSFTHATVNRYAAFAFTPNAFSRTLEPSFARHASSAPLISP</sequence>
<evidence type="ECO:0000313" key="3">
    <source>
        <dbReference type="Proteomes" id="UP000297966"/>
    </source>
</evidence>